<dbReference type="AlphaFoldDB" id="D7LP91"/>
<proteinExistence type="predicted"/>
<feature type="compositionally biased region" description="Polar residues" evidence="1">
    <location>
        <begin position="288"/>
        <end position="304"/>
    </location>
</feature>
<evidence type="ECO:0000313" key="3">
    <source>
        <dbReference type="Proteomes" id="UP000008694"/>
    </source>
</evidence>
<dbReference type="EMBL" id="GL348717">
    <property type="protein sequence ID" value="EFH53496.1"/>
    <property type="molecule type" value="Genomic_DNA"/>
</dbReference>
<reference evidence="3" key="1">
    <citation type="journal article" date="2011" name="Nat. Genet.">
        <title>The Arabidopsis lyrata genome sequence and the basis of rapid genome size change.</title>
        <authorList>
            <person name="Hu T.T."/>
            <person name="Pattyn P."/>
            <person name="Bakker E.G."/>
            <person name="Cao J."/>
            <person name="Cheng J.-F."/>
            <person name="Clark R.M."/>
            <person name="Fahlgren N."/>
            <person name="Fawcett J.A."/>
            <person name="Grimwood J."/>
            <person name="Gundlach H."/>
            <person name="Haberer G."/>
            <person name="Hollister J.D."/>
            <person name="Ossowski S."/>
            <person name="Ottilar R.P."/>
            <person name="Salamov A.A."/>
            <person name="Schneeberger K."/>
            <person name="Spannagl M."/>
            <person name="Wang X."/>
            <person name="Yang L."/>
            <person name="Nasrallah M.E."/>
            <person name="Bergelson J."/>
            <person name="Carrington J.C."/>
            <person name="Gaut B.S."/>
            <person name="Schmutz J."/>
            <person name="Mayer K.F.X."/>
            <person name="Van de Peer Y."/>
            <person name="Grigoriev I.V."/>
            <person name="Nordborg M."/>
            <person name="Weigel D."/>
            <person name="Guo Y.-L."/>
        </authorList>
    </citation>
    <scope>NUCLEOTIDE SEQUENCE [LARGE SCALE GENOMIC DNA]</scope>
    <source>
        <strain evidence="3">cv. MN47</strain>
    </source>
</reference>
<dbReference type="Proteomes" id="UP000008694">
    <property type="component" value="Unassembled WGS sequence"/>
</dbReference>
<dbReference type="Gramene" id="Al_scaffold_0005_974">
    <property type="protein sequence ID" value="Al_scaffold_0005_974"/>
    <property type="gene ID" value="Al_scaffold_0005_974"/>
</dbReference>
<name>D7LP91_ARALL</name>
<dbReference type="STRING" id="81972.D7LP91"/>
<feature type="region of interest" description="Disordered" evidence="1">
    <location>
        <begin position="261"/>
        <end position="304"/>
    </location>
</feature>
<keyword evidence="3" id="KW-1185">Reference proteome</keyword>
<dbReference type="HOGENOM" id="CLU_022840_1_0_1"/>
<sequence length="371" mass="41873">MVDPDTCMIHASGAWWTQQEFGCKLTKSLNRKPPEFWDVMQRCFVLHDVQSQSEHSARQRREQLIHEHTVDEEGHDDSDTDSGDLAQTKVPDTQEEEEVYRVTIDDDETFKYSASRSQCRDLGEAQEFLLEVVHEEIVGEKSFETTIQDTIAGYREFQRQSFQQLRLGGFDQDDYDEFKKAEAIFIALDLPKHTRFYWACINALKELVFWRKYFIDISRSSNEDKLQLLEAMTGVSRNNQDVPKQLGPCHSFGSPNLGGLSYGSPSSWGTPPNAPQWGTPPNAPQWGTPPNFQQGGSSGTTPANVQYGFSLGGQGEHMRNTQQASPSGLGFTNYFETGQIPQTPRPGGFFNIWGTPQEKNASHQSDVGDED</sequence>
<feature type="compositionally biased region" description="Acidic residues" evidence="1">
    <location>
        <begin position="73"/>
        <end position="82"/>
    </location>
</feature>
<gene>
    <name evidence="2" type="ORF">ARALYDRAFT_664939</name>
</gene>
<evidence type="ECO:0000256" key="1">
    <source>
        <dbReference type="SAM" id="MobiDB-lite"/>
    </source>
</evidence>
<accession>D7LP91</accession>
<feature type="region of interest" description="Disordered" evidence="1">
    <location>
        <begin position="341"/>
        <end position="371"/>
    </location>
</feature>
<feature type="region of interest" description="Disordered" evidence="1">
    <location>
        <begin position="68"/>
        <end position="97"/>
    </location>
</feature>
<evidence type="ECO:0000313" key="2">
    <source>
        <dbReference type="EMBL" id="EFH53496.1"/>
    </source>
</evidence>
<organism evidence="3">
    <name type="scientific">Arabidopsis lyrata subsp. lyrata</name>
    <name type="common">Lyre-leaved rock-cress</name>
    <dbReference type="NCBI Taxonomy" id="81972"/>
    <lineage>
        <taxon>Eukaryota</taxon>
        <taxon>Viridiplantae</taxon>
        <taxon>Streptophyta</taxon>
        <taxon>Embryophyta</taxon>
        <taxon>Tracheophyta</taxon>
        <taxon>Spermatophyta</taxon>
        <taxon>Magnoliopsida</taxon>
        <taxon>eudicotyledons</taxon>
        <taxon>Gunneridae</taxon>
        <taxon>Pentapetalae</taxon>
        <taxon>rosids</taxon>
        <taxon>malvids</taxon>
        <taxon>Brassicales</taxon>
        <taxon>Brassicaceae</taxon>
        <taxon>Camelineae</taxon>
        <taxon>Arabidopsis</taxon>
    </lineage>
</organism>
<protein>
    <submittedName>
        <fullName evidence="2">Predicted protein</fullName>
    </submittedName>
</protein>